<feature type="transmembrane region" description="Helical" evidence="7">
    <location>
        <begin position="339"/>
        <end position="364"/>
    </location>
</feature>
<dbReference type="OrthoDB" id="308382at2759"/>
<keyword evidence="9" id="KW-1185">Reference proteome</keyword>
<dbReference type="PANTHER" id="PTHR10766">
    <property type="entry name" value="TRANSMEMBRANE 9 SUPERFAMILY PROTEIN"/>
    <property type="match status" value="1"/>
</dbReference>
<feature type="transmembrane region" description="Helical" evidence="7">
    <location>
        <begin position="532"/>
        <end position="555"/>
    </location>
</feature>
<keyword evidence="6 7" id="KW-0472">Membrane</keyword>
<evidence type="ECO:0000256" key="3">
    <source>
        <dbReference type="ARBA" id="ARBA00022692"/>
    </source>
</evidence>
<dbReference type="AlphaFoldDB" id="A0A1R2BVF5"/>
<feature type="transmembrane region" description="Helical" evidence="7">
    <location>
        <begin position="306"/>
        <end position="327"/>
    </location>
</feature>
<sequence>MWILFLLSVLKADQVTHKYLEDEDVILWFNKLVPFNNPQESYAYSSLPLCAGKGRERKYSMGLGEAIEGYELEDSGLDIKFTTSSVGQTLCEIQPDSEQKDLLIESIKQKYWLQMYIDDLPIWASIGDYNTEENKAFIFTHYNFLISFNKNRIIFARANFEKPVNIKTADKFTFTYSIAWISTETPFSQRFNSYLDPGFFENNIHWFSIINSFVMVMLLCALVILIIYRTVTKDYDKYNAQEIESNEFVETKGWKQVAGDAFKTPDYLPVFTIAVSTGWHLTILTAFGIFTSILHPMYSERGSLSYYILMEYALLGCVAGFTCGSLYTEYRGKKLVGTAIFSATAFPCIIAIISTSLNITAYFYSSSASMPILTILEIAALMCFVYLPLFAFGLILGKRYRMKRPITYRINSVQSPILRGKNLFNHPLVLIFCGGILPFSSIYVEIYYVFTSFWNYKFYYVYGFTLASFILFAVSVACVAIVATYSTLNSEDYRWHWVSFLSAGSVGFYFYLYAIYYYFFRTNMSGYFQFTFYFSYMIMGSFYLALVAGAIGYTASCSFVKRIYSNIKSE</sequence>
<evidence type="ECO:0000256" key="4">
    <source>
        <dbReference type="ARBA" id="ARBA00022729"/>
    </source>
</evidence>
<comment type="similarity">
    <text evidence="2 7">Belongs to the nonaspanin (TM9SF) (TC 9.A.2) family.</text>
</comment>
<feature type="transmembrane region" description="Helical" evidence="7">
    <location>
        <begin position="206"/>
        <end position="228"/>
    </location>
</feature>
<accession>A0A1R2BVF5</accession>
<comment type="caution">
    <text evidence="8">The sequence shown here is derived from an EMBL/GenBank/DDBJ whole genome shotgun (WGS) entry which is preliminary data.</text>
</comment>
<evidence type="ECO:0000256" key="7">
    <source>
        <dbReference type="RuleBase" id="RU363079"/>
    </source>
</evidence>
<evidence type="ECO:0000256" key="2">
    <source>
        <dbReference type="ARBA" id="ARBA00005227"/>
    </source>
</evidence>
<feature type="transmembrane region" description="Helical" evidence="7">
    <location>
        <begin position="428"/>
        <end position="450"/>
    </location>
</feature>
<keyword evidence="4" id="KW-0732">Signal</keyword>
<comment type="subcellular location">
    <subcellularLocation>
        <location evidence="1">Membrane</location>
        <topology evidence="1">Multi-pass membrane protein</topology>
    </subcellularLocation>
</comment>
<dbReference type="Pfam" id="PF02990">
    <property type="entry name" value="EMP70"/>
    <property type="match status" value="1"/>
</dbReference>
<evidence type="ECO:0000313" key="8">
    <source>
        <dbReference type="EMBL" id="OMJ80637.1"/>
    </source>
</evidence>
<feature type="transmembrane region" description="Helical" evidence="7">
    <location>
        <begin position="270"/>
        <end position="294"/>
    </location>
</feature>
<keyword evidence="5 7" id="KW-1133">Transmembrane helix</keyword>
<feature type="transmembrane region" description="Helical" evidence="7">
    <location>
        <begin position="462"/>
        <end position="485"/>
    </location>
</feature>
<dbReference type="EMBL" id="MPUH01000415">
    <property type="protein sequence ID" value="OMJ80637.1"/>
    <property type="molecule type" value="Genomic_DNA"/>
</dbReference>
<dbReference type="PANTHER" id="PTHR10766:SF41">
    <property type="entry name" value="TRANSMEMBRANE 9 SUPERFAMILY MEMBER 3"/>
    <property type="match status" value="1"/>
</dbReference>
<evidence type="ECO:0000256" key="1">
    <source>
        <dbReference type="ARBA" id="ARBA00004141"/>
    </source>
</evidence>
<organism evidence="8 9">
    <name type="scientific">Stentor coeruleus</name>
    <dbReference type="NCBI Taxonomy" id="5963"/>
    <lineage>
        <taxon>Eukaryota</taxon>
        <taxon>Sar</taxon>
        <taxon>Alveolata</taxon>
        <taxon>Ciliophora</taxon>
        <taxon>Postciliodesmatophora</taxon>
        <taxon>Heterotrichea</taxon>
        <taxon>Heterotrichida</taxon>
        <taxon>Stentoridae</taxon>
        <taxon>Stentor</taxon>
    </lineage>
</organism>
<proteinExistence type="inferred from homology"/>
<dbReference type="GO" id="GO:0072657">
    <property type="term" value="P:protein localization to membrane"/>
    <property type="evidence" value="ECO:0007669"/>
    <property type="project" value="TreeGrafter"/>
</dbReference>
<feature type="transmembrane region" description="Helical" evidence="7">
    <location>
        <begin position="370"/>
        <end position="396"/>
    </location>
</feature>
<name>A0A1R2BVF5_9CILI</name>
<protein>
    <recommendedName>
        <fullName evidence="7">Transmembrane 9 superfamily member</fullName>
    </recommendedName>
</protein>
<evidence type="ECO:0000256" key="6">
    <source>
        <dbReference type="ARBA" id="ARBA00023136"/>
    </source>
</evidence>
<keyword evidence="3 7" id="KW-0812">Transmembrane</keyword>
<evidence type="ECO:0000313" key="9">
    <source>
        <dbReference type="Proteomes" id="UP000187209"/>
    </source>
</evidence>
<dbReference type="InterPro" id="IPR004240">
    <property type="entry name" value="EMP70"/>
</dbReference>
<feature type="transmembrane region" description="Helical" evidence="7">
    <location>
        <begin position="497"/>
        <end position="520"/>
    </location>
</feature>
<evidence type="ECO:0000256" key="5">
    <source>
        <dbReference type="ARBA" id="ARBA00022989"/>
    </source>
</evidence>
<dbReference type="Proteomes" id="UP000187209">
    <property type="component" value="Unassembled WGS sequence"/>
</dbReference>
<dbReference type="GO" id="GO:0016020">
    <property type="term" value="C:membrane"/>
    <property type="evidence" value="ECO:0007669"/>
    <property type="project" value="UniProtKB-SubCell"/>
</dbReference>
<reference evidence="8 9" key="1">
    <citation type="submission" date="2016-11" db="EMBL/GenBank/DDBJ databases">
        <title>The macronuclear genome of Stentor coeruleus: a giant cell with tiny introns.</title>
        <authorList>
            <person name="Slabodnick M."/>
            <person name="Ruby J.G."/>
            <person name="Reiff S.B."/>
            <person name="Swart E.C."/>
            <person name="Gosai S."/>
            <person name="Prabakaran S."/>
            <person name="Witkowska E."/>
            <person name="Larue G.E."/>
            <person name="Fisher S."/>
            <person name="Freeman R.M."/>
            <person name="Gunawardena J."/>
            <person name="Chu W."/>
            <person name="Stover N.A."/>
            <person name="Gregory B.D."/>
            <person name="Nowacki M."/>
            <person name="Derisi J."/>
            <person name="Roy S.W."/>
            <person name="Marshall W.F."/>
            <person name="Sood P."/>
        </authorList>
    </citation>
    <scope>NUCLEOTIDE SEQUENCE [LARGE SCALE GENOMIC DNA]</scope>
    <source>
        <strain evidence="8">WM001</strain>
    </source>
</reference>
<gene>
    <name evidence="8" type="ORF">SteCoe_19071</name>
</gene>